<dbReference type="OMA" id="IMTIWES"/>
<dbReference type="EnsemblPlants" id="Solyc01g086845.1.1">
    <property type="protein sequence ID" value="Solyc01g086845.1.1"/>
    <property type="gene ID" value="Solyc01g086845.1"/>
</dbReference>
<sequence length="139" mass="15221">MSRSFKLRAPFERSPTQSTQSALRLYELPLGTGPWPGTTISFPLRRAELPAADSASLATRDFLLTTLYISVKTLTKAVSTFVDSRADVSIKNKFSFSANSFASSVGTARRLPKSVLLPTSMMTMFLSAWPRSSSNHLAI</sequence>
<reference evidence="1" key="2">
    <citation type="submission" date="2019-01" db="UniProtKB">
        <authorList>
            <consortium name="EnsemblPlants"/>
        </authorList>
    </citation>
    <scope>IDENTIFICATION</scope>
    <source>
        <strain evidence="1">cv. Heinz 1706</strain>
    </source>
</reference>
<proteinExistence type="predicted"/>
<organism evidence="1">
    <name type="scientific">Solanum lycopersicum</name>
    <name type="common">Tomato</name>
    <name type="synonym">Lycopersicon esculentum</name>
    <dbReference type="NCBI Taxonomy" id="4081"/>
    <lineage>
        <taxon>Eukaryota</taxon>
        <taxon>Viridiplantae</taxon>
        <taxon>Streptophyta</taxon>
        <taxon>Embryophyta</taxon>
        <taxon>Tracheophyta</taxon>
        <taxon>Spermatophyta</taxon>
        <taxon>Magnoliopsida</taxon>
        <taxon>eudicotyledons</taxon>
        <taxon>Gunneridae</taxon>
        <taxon>Pentapetalae</taxon>
        <taxon>asterids</taxon>
        <taxon>lamiids</taxon>
        <taxon>Solanales</taxon>
        <taxon>Solanaceae</taxon>
        <taxon>Solanoideae</taxon>
        <taxon>Solaneae</taxon>
        <taxon>Solanum</taxon>
        <taxon>Solanum subgen. Lycopersicon</taxon>
    </lineage>
</organism>
<evidence type="ECO:0000313" key="1">
    <source>
        <dbReference type="EnsemblPlants" id="Solyc01g086845.1.1"/>
    </source>
</evidence>
<reference evidence="1" key="1">
    <citation type="journal article" date="2012" name="Nature">
        <title>The tomato genome sequence provides insights into fleshy fruit evolution.</title>
        <authorList>
            <consortium name="Tomato Genome Consortium"/>
        </authorList>
    </citation>
    <scope>NUCLEOTIDE SEQUENCE [LARGE SCALE GENOMIC DNA]</scope>
    <source>
        <strain evidence="1">cv. Heinz 1706</strain>
    </source>
</reference>
<dbReference type="Gramene" id="Solyc01g086845.1.1">
    <property type="protein sequence ID" value="Solyc01g086845.1.1"/>
    <property type="gene ID" value="Solyc01g086845.1"/>
</dbReference>
<dbReference type="AlphaFoldDB" id="A0A3Q7EJ25"/>
<dbReference type="InParanoid" id="A0A3Q7EJ25"/>
<protein>
    <submittedName>
        <fullName evidence="1">Uncharacterized protein</fullName>
    </submittedName>
</protein>
<keyword evidence="2" id="KW-1185">Reference proteome</keyword>
<dbReference type="Proteomes" id="UP000004994">
    <property type="component" value="Chromosome 1"/>
</dbReference>
<name>A0A3Q7EJ25_SOLLC</name>
<evidence type="ECO:0000313" key="2">
    <source>
        <dbReference type="Proteomes" id="UP000004994"/>
    </source>
</evidence>
<accession>A0A3Q7EJ25</accession>